<protein>
    <submittedName>
        <fullName evidence="2">Uncharacterized protein</fullName>
    </submittedName>
</protein>
<dbReference type="EMBL" id="CAXAQS010000618">
    <property type="protein sequence ID" value="CAK9252408.1"/>
    <property type="molecule type" value="Genomic_DNA"/>
</dbReference>
<name>A0ABP0VD80_9BRYO</name>
<comment type="caution">
    <text evidence="2">The sequence shown here is derived from an EMBL/GenBank/DDBJ whole genome shotgun (WGS) entry which is preliminary data.</text>
</comment>
<accession>A0ABP0VD80</accession>
<reference evidence="2" key="1">
    <citation type="submission" date="2024-02" db="EMBL/GenBank/DDBJ databases">
        <authorList>
            <consortium name="ELIXIR-Norway"/>
            <consortium name="Elixir Norway"/>
        </authorList>
    </citation>
    <scope>NUCLEOTIDE SEQUENCE</scope>
</reference>
<gene>
    <name evidence="2" type="ORF">CSSPJE1EN1_LOCUS27786</name>
</gene>
<evidence type="ECO:0000313" key="3">
    <source>
        <dbReference type="Proteomes" id="UP001497444"/>
    </source>
</evidence>
<dbReference type="Proteomes" id="UP001497444">
    <property type="component" value="Unassembled WGS sequence"/>
</dbReference>
<evidence type="ECO:0000256" key="1">
    <source>
        <dbReference type="SAM" id="MobiDB-lite"/>
    </source>
</evidence>
<evidence type="ECO:0000313" key="2">
    <source>
        <dbReference type="EMBL" id="CAK9252408.1"/>
    </source>
</evidence>
<sequence>MALYHGGENDVEFVPSCPTSRDPSATPEDADLEGVLMGYPNISPAPFTNLVAFKRICLARSKRLVEGTQTPQYLAFTSVSQESLDKIDRTREERRVWLPRMTILYDGREEILIVKLMVGVMHEGVAHQFARMFHIKLFLLGVDESLLPTGSGRFVRRGGRSKEADISYKPCSRDMEDDWPSFVIEVGVSESLAMLRRDAAFWITNSDGRTRIVIVLSVNRRDRQILVERWEEVPKRRPNRSTANYSCIPGLMQSLTLNADVEYDGPSLEIPAEKLFDRLPQNIPGGEFLFTPDNLNVYNTSICEGYRLH</sequence>
<organism evidence="2 3">
    <name type="scientific">Sphagnum jensenii</name>
    <dbReference type="NCBI Taxonomy" id="128206"/>
    <lineage>
        <taxon>Eukaryota</taxon>
        <taxon>Viridiplantae</taxon>
        <taxon>Streptophyta</taxon>
        <taxon>Embryophyta</taxon>
        <taxon>Bryophyta</taxon>
        <taxon>Sphagnophytina</taxon>
        <taxon>Sphagnopsida</taxon>
        <taxon>Sphagnales</taxon>
        <taxon>Sphagnaceae</taxon>
        <taxon>Sphagnum</taxon>
    </lineage>
</organism>
<keyword evidence="3" id="KW-1185">Reference proteome</keyword>
<proteinExistence type="predicted"/>
<feature type="region of interest" description="Disordered" evidence="1">
    <location>
        <begin position="1"/>
        <end position="27"/>
    </location>
</feature>